<evidence type="ECO:0000256" key="4">
    <source>
        <dbReference type="ARBA" id="ARBA00023136"/>
    </source>
</evidence>
<evidence type="ECO:0000313" key="9">
    <source>
        <dbReference type="EMBL" id="KAA0968998.1"/>
    </source>
</evidence>
<dbReference type="OrthoDB" id="9760920at2"/>
<dbReference type="AlphaFoldDB" id="A0A5B0DR97"/>
<dbReference type="SUPFAM" id="SSF52540">
    <property type="entry name" value="P-loop containing nucleoside triphosphate hydrolases"/>
    <property type="match status" value="2"/>
</dbReference>
<feature type="transmembrane region" description="Helical" evidence="6">
    <location>
        <begin position="18"/>
        <end position="35"/>
    </location>
</feature>
<comment type="caution">
    <text evidence="9">The sequence shown here is derived from an EMBL/GenBank/DDBJ whole genome shotgun (WGS) entry which is preliminary data.</text>
</comment>
<dbReference type="PROSITE" id="PS50929">
    <property type="entry name" value="ABC_TM1F"/>
    <property type="match status" value="1"/>
</dbReference>
<accession>A0A5B0DR97</accession>
<keyword evidence="2 6" id="KW-0812">Transmembrane</keyword>
<dbReference type="Pfam" id="PF00664">
    <property type="entry name" value="ABC_membrane"/>
    <property type="match status" value="1"/>
</dbReference>
<sequence length="908" mass="101034">MRPSLYRYVWDHTRRQQIWMLVIVVLSTIPLYFSLNLPKLIINGPIQGGGFEEGVGDTDVFFRIALPGMNADASERILFPGLEMERLQALFVLSMLFLTLVVINGAFKFYLNIYKGRLGERMLRRMRYELVDKILRFPMRRFRRVRPAEIASMIKDELEPVGGFIGDAFIQPVYLGSQILTAMVFIFLQSITLGFVALAVMLVQVAVIPRMRRRLLVLGRERQLAARKLAGSVGEIIESMPAIRTNDGSNYIRARMSDDLGKIFLIRFDIYQWKFFVKFLNNFLSQATPFIFYMFGGYFAVTGQLNIGELVAVIAAYRELPGPLKDLIDWDLMRLDVNVKYEQVAEQFDVEGLVETTRQAPMQGSALPLSGEFRLEGVTVRDESGINLIHNLDLDLPLQQLVAAIGPVGDGAETVAEILSSLSAPAEGSVTLGGQRLASIPESVLGRRIAFVDTTTYFPQSTLRQALLFPLMHQLETASPPPATKREKLARHESAASGNSLDDPAGDWVDHSAIGITSEDRLSAINSVLQIVQLGRDIRRIGLAARLPEQLAEQAHDKVLRARGDFWHMLRQSGLESTVERFDTNAYLTNASILENIVFGASRHDESAATMALVRGDARRVLFQTGLDRPLLDMGRKIAETLVELFGDMGQSSPLLRRISLIQPEEIDSYRQILGRLEGRPTAEATNDDKFQLARLALRYIEPQHRMGLIDADLQEQIVTARQLFRTQASPKVRDEIVFYDEAAFNPAASIKDNIIFGRMAKTTTGATEAVETHMADAIARNSLDMMVLDAALEFDIGSGAKRLSVSQQQRLALARALLKQPDYLIANRCLSALDSGVQKIVLDATLLRARLGERPFGIYWVLGTPSLATAFDRSLQFKGGQIVEDTGLASEPQTGLSSEEALPGAAQ</sequence>
<reference evidence="9 10" key="1">
    <citation type="submission" date="2019-08" db="EMBL/GenBank/DDBJ databases">
        <title>Aureimonas fodiniaquatilis sp. nov., isolated from a coal mine wastewater.</title>
        <authorList>
            <person name="Kim W."/>
        </authorList>
    </citation>
    <scope>NUCLEOTIDE SEQUENCE [LARGE SCALE GENOMIC DNA]</scope>
    <source>
        <strain evidence="9 10">CAU 1482</strain>
    </source>
</reference>
<dbReference type="Gene3D" id="3.40.50.300">
    <property type="entry name" value="P-loop containing nucleotide triphosphate hydrolases"/>
    <property type="match status" value="2"/>
</dbReference>
<dbReference type="Proteomes" id="UP000324738">
    <property type="component" value="Unassembled WGS sequence"/>
</dbReference>
<evidence type="ECO:0000256" key="3">
    <source>
        <dbReference type="ARBA" id="ARBA00022989"/>
    </source>
</evidence>
<evidence type="ECO:0000256" key="6">
    <source>
        <dbReference type="SAM" id="Phobius"/>
    </source>
</evidence>
<dbReference type="RefSeq" id="WP_149301271.1">
    <property type="nucleotide sequence ID" value="NZ_VTWH01000004.1"/>
</dbReference>
<keyword evidence="9" id="KW-0067">ATP-binding</keyword>
<feature type="domain" description="ABC transporter" evidence="7">
    <location>
        <begin position="373"/>
        <end position="905"/>
    </location>
</feature>
<dbReference type="InterPro" id="IPR003439">
    <property type="entry name" value="ABC_transporter-like_ATP-bd"/>
</dbReference>
<evidence type="ECO:0000256" key="2">
    <source>
        <dbReference type="ARBA" id="ARBA00022692"/>
    </source>
</evidence>
<dbReference type="InterPro" id="IPR039421">
    <property type="entry name" value="Type_1_exporter"/>
</dbReference>
<dbReference type="Pfam" id="PF00005">
    <property type="entry name" value="ABC_tran"/>
    <property type="match status" value="2"/>
</dbReference>
<evidence type="ECO:0000313" key="10">
    <source>
        <dbReference type="Proteomes" id="UP000324738"/>
    </source>
</evidence>
<feature type="transmembrane region" description="Helical" evidence="6">
    <location>
        <begin position="89"/>
        <end position="111"/>
    </location>
</feature>
<dbReference type="PANTHER" id="PTHR43394:SF1">
    <property type="entry name" value="ATP-BINDING CASSETTE SUB-FAMILY B MEMBER 10, MITOCHONDRIAL"/>
    <property type="match status" value="1"/>
</dbReference>
<keyword evidence="4 6" id="KW-0472">Membrane</keyword>
<comment type="subcellular location">
    <subcellularLocation>
        <location evidence="1">Cell membrane</location>
        <topology evidence="1">Multi-pass membrane protein</topology>
    </subcellularLocation>
</comment>
<feature type="transmembrane region" description="Helical" evidence="6">
    <location>
        <begin position="179"/>
        <end position="203"/>
    </location>
</feature>
<dbReference type="GO" id="GO:0016887">
    <property type="term" value="F:ATP hydrolysis activity"/>
    <property type="evidence" value="ECO:0007669"/>
    <property type="project" value="InterPro"/>
</dbReference>
<dbReference type="InterPro" id="IPR036640">
    <property type="entry name" value="ABC1_TM_sf"/>
</dbReference>
<gene>
    <name evidence="9" type="ORF">FPY71_15705</name>
</gene>
<organism evidence="9 10">
    <name type="scientific">Aureimonas fodinaquatilis</name>
    <dbReference type="NCBI Taxonomy" id="2565783"/>
    <lineage>
        <taxon>Bacteria</taxon>
        <taxon>Pseudomonadati</taxon>
        <taxon>Pseudomonadota</taxon>
        <taxon>Alphaproteobacteria</taxon>
        <taxon>Hyphomicrobiales</taxon>
        <taxon>Aurantimonadaceae</taxon>
        <taxon>Aureimonas</taxon>
    </lineage>
</organism>
<dbReference type="PROSITE" id="PS50893">
    <property type="entry name" value="ABC_TRANSPORTER_2"/>
    <property type="match status" value="1"/>
</dbReference>
<feature type="domain" description="ABC transmembrane type-1" evidence="8">
    <location>
        <begin position="88"/>
        <end position="329"/>
    </location>
</feature>
<keyword evidence="3 6" id="KW-1133">Transmembrane helix</keyword>
<name>A0A5B0DR97_9HYPH</name>
<dbReference type="Gene3D" id="1.20.1560.10">
    <property type="entry name" value="ABC transporter type 1, transmembrane domain"/>
    <property type="match status" value="1"/>
</dbReference>
<feature type="compositionally biased region" description="Basic and acidic residues" evidence="5">
    <location>
        <begin position="484"/>
        <end position="494"/>
    </location>
</feature>
<evidence type="ECO:0000259" key="8">
    <source>
        <dbReference type="PROSITE" id="PS50929"/>
    </source>
</evidence>
<evidence type="ECO:0000256" key="1">
    <source>
        <dbReference type="ARBA" id="ARBA00004651"/>
    </source>
</evidence>
<evidence type="ECO:0000256" key="5">
    <source>
        <dbReference type="SAM" id="MobiDB-lite"/>
    </source>
</evidence>
<dbReference type="CDD" id="cd07346">
    <property type="entry name" value="ABC_6TM_exporters"/>
    <property type="match status" value="1"/>
</dbReference>
<feature type="region of interest" description="Disordered" evidence="5">
    <location>
        <begin position="478"/>
        <end position="504"/>
    </location>
</feature>
<dbReference type="SUPFAM" id="SSF90123">
    <property type="entry name" value="ABC transporter transmembrane region"/>
    <property type="match status" value="1"/>
</dbReference>
<protein>
    <submittedName>
        <fullName evidence="9">ATP-binding cassette domain-containing protein</fullName>
    </submittedName>
</protein>
<keyword evidence="10" id="KW-1185">Reference proteome</keyword>
<dbReference type="GO" id="GO:0140359">
    <property type="term" value="F:ABC-type transporter activity"/>
    <property type="evidence" value="ECO:0007669"/>
    <property type="project" value="InterPro"/>
</dbReference>
<dbReference type="InterPro" id="IPR027417">
    <property type="entry name" value="P-loop_NTPase"/>
</dbReference>
<proteinExistence type="predicted"/>
<dbReference type="GO" id="GO:0005886">
    <property type="term" value="C:plasma membrane"/>
    <property type="evidence" value="ECO:0007669"/>
    <property type="project" value="UniProtKB-SubCell"/>
</dbReference>
<dbReference type="EMBL" id="VTWH01000004">
    <property type="protein sequence ID" value="KAA0968998.1"/>
    <property type="molecule type" value="Genomic_DNA"/>
</dbReference>
<evidence type="ECO:0000259" key="7">
    <source>
        <dbReference type="PROSITE" id="PS50893"/>
    </source>
</evidence>
<dbReference type="PANTHER" id="PTHR43394">
    <property type="entry name" value="ATP-DEPENDENT PERMEASE MDL1, MITOCHONDRIAL"/>
    <property type="match status" value="1"/>
</dbReference>
<dbReference type="InterPro" id="IPR011527">
    <property type="entry name" value="ABC1_TM_dom"/>
</dbReference>
<keyword evidence="9" id="KW-0547">Nucleotide-binding</keyword>
<dbReference type="GO" id="GO:0005524">
    <property type="term" value="F:ATP binding"/>
    <property type="evidence" value="ECO:0007669"/>
    <property type="project" value="UniProtKB-KW"/>
</dbReference>